<dbReference type="KEGG" id="vg:23679016"/>
<dbReference type="PANTHER" id="PTHR46098:SF1">
    <property type="entry name" value="TRNA (CYTOSINE(38)-C(5))-METHYLTRANSFERASE"/>
    <property type="match status" value="1"/>
</dbReference>
<evidence type="ECO:0000313" key="10">
    <source>
        <dbReference type="EMBL" id="AIM40465.1"/>
    </source>
</evidence>
<dbReference type="InterPro" id="IPR050750">
    <property type="entry name" value="C5-MTase"/>
</dbReference>
<dbReference type="InterPro" id="IPR001525">
    <property type="entry name" value="C5_MeTfrase"/>
</dbReference>
<reference evidence="10 11" key="1">
    <citation type="submission" date="2014-08" db="EMBL/GenBank/DDBJ databases">
        <authorList>
            <person name="Abernathy K.P."/>
            <person name="Arnold C.T."/>
            <person name="Banks B.N."/>
            <person name="Bell M.J."/>
            <person name="Dang D."/>
            <person name="Estave P.M."/>
            <person name="Ford J.D."/>
            <person name="Fowler K.L."/>
            <person name="Guillory Q.M."/>
            <person name="Martin G.N."/>
            <person name="Minor J.G."/>
            <person name="Powell J."/>
            <person name="Sarhan H.A."/>
            <person name="Stewart E.L."/>
            <person name="Sutherlin T.K."/>
            <person name="Terry T.J."/>
            <person name="Wagner S.L."/>
            <person name="Zayed M.R."/>
            <person name="Ireland S.K."/>
            <person name="Ross J.F."/>
            <person name="Serrano M.G."/>
            <person name="Buck G."/>
            <person name="Lee V."/>
            <person name="Wang Y."/>
            <person name="Carvalho R."/>
            <person name="Voegtly L."/>
            <person name="Shi R."/>
            <person name="Duckworth R."/>
            <person name="Johnson A."/>
            <person name="Loviza R."/>
            <person name="Walstead R."/>
            <person name="Shah Z."/>
            <person name="Kiflezghi M."/>
            <person name="Wade K."/>
            <person name="Anders K.R."/>
            <person name="Braun M.A."/>
            <person name="Delesalle V.A."/>
            <person name="Hughes L.E."/>
            <person name="Ware V.C."/>
            <person name="Bradley K.W."/>
            <person name="Barker L.P."/>
            <person name="Asai D.J."/>
            <person name="Bowman C.A."/>
            <person name="Russell D.A."/>
            <person name="Pope W.H."/>
            <person name="Jacobs-Sera D."/>
            <person name="Hendrix R.W."/>
            <person name="Hatfull G.F."/>
        </authorList>
    </citation>
    <scope>NUCLEOTIDE SEQUENCE [LARGE SCALE GENOMIC DNA]</scope>
</reference>
<sequence length="367" mass="39867">MKIGSICSGAAGLDLAVEQVFSAHTVWHCEVDTAASKVLAHHYPGVPNHGDITTINWDTVEPVDILCGGYPCQPFSHAGQRKGTNDERHIWPYVREAIRRVRPRYTVLENVAGHRSLGFDRVLGDLAEDGLHVRWTSIRASDIGAPHQRERVFLFVTAPAGECRENIVRGCNAEGLAIVPESGAGDRNCRRPVAAGIQRLGRTADELAAVDLLPTPSAADGGGGHLTRSGDRSHELLLPGVARAYSRGELLSTPQARDYKGIPADGFNVANLCRDVADEQNWGKYAKAIHRWELMTRTSPAPTQQSRNGNPRLAAAFPEWMMGWPAGWVTEVPGISRNDQLRIIGNGVVPQQAAAALRWLLSIEVAA</sequence>
<dbReference type="EC" id="2.1.1.37" evidence="9"/>
<accession>A0A088F6E9</accession>
<dbReference type="GO" id="GO:0032259">
    <property type="term" value="P:methylation"/>
    <property type="evidence" value="ECO:0007669"/>
    <property type="project" value="UniProtKB-KW"/>
</dbReference>
<keyword evidence="4 7" id="KW-0949">S-adenosyl-L-methionine</keyword>
<evidence type="ECO:0000256" key="7">
    <source>
        <dbReference type="PROSITE-ProRule" id="PRU01016"/>
    </source>
</evidence>
<dbReference type="PROSITE" id="PS51679">
    <property type="entry name" value="SAM_MT_C5"/>
    <property type="match status" value="1"/>
</dbReference>
<proteinExistence type="inferred from homology"/>
<keyword evidence="1 7" id="KW-0489">Methyltransferase</keyword>
<comment type="catalytic activity">
    <reaction evidence="9">
        <text>a 2'-deoxycytidine in DNA + S-adenosyl-L-methionine = a 5-methyl-2'-deoxycytidine in DNA + S-adenosyl-L-homocysteine + H(+)</text>
        <dbReference type="Rhea" id="RHEA:13681"/>
        <dbReference type="Rhea" id="RHEA-COMP:11369"/>
        <dbReference type="Rhea" id="RHEA-COMP:11370"/>
        <dbReference type="ChEBI" id="CHEBI:15378"/>
        <dbReference type="ChEBI" id="CHEBI:57856"/>
        <dbReference type="ChEBI" id="CHEBI:59789"/>
        <dbReference type="ChEBI" id="CHEBI:85452"/>
        <dbReference type="ChEBI" id="CHEBI:85454"/>
        <dbReference type="EC" id="2.1.1.37"/>
    </reaction>
</comment>
<dbReference type="SUPFAM" id="SSF53335">
    <property type="entry name" value="S-adenosyl-L-methionine-dependent methyltransferases"/>
    <property type="match status" value="1"/>
</dbReference>
<dbReference type="EMBL" id="KM279937">
    <property type="protein sequence ID" value="AIM40465.1"/>
    <property type="molecule type" value="Genomic_DNA"/>
</dbReference>
<keyword evidence="5" id="KW-0899">Viral immunoevasion</keyword>
<evidence type="ECO:0000256" key="5">
    <source>
        <dbReference type="ARBA" id="ARBA00023280"/>
    </source>
</evidence>
<dbReference type="RefSeq" id="YP_009124266.1">
    <property type="nucleotide sequence ID" value="NC_026585.1"/>
</dbReference>
<dbReference type="InterPro" id="IPR029063">
    <property type="entry name" value="SAM-dependent_MTases_sf"/>
</dbReference>
<name>A0A088F6E9_9CAUD</name>
<evidence type="ECO:0000256" key="3">
    <source>
        <dbReference type="ARBA" id="ARBA00022679"/>
    </source>
</evidence>
<dbReference type="Gene3D" id="3.40.50.150">
    <property type="entry name" value="Vaccinia Virus protein VP39"/>
    <property type="match status" value="1"/>
</dbReference>
<dbReference type="GO" id="GO:0003886">
    <property type="term" value="F:DNA (cytosine-5-)-methyltransferase activity"/>
    <property type="evidence" value="ECO:0007669"/>
    <property type="project" value="UniProtKB-EC"/>
</dbReference>
<keyword evidence="11" id="KW-1185">Reference proteome</keyword>
<feature type="active site" evidence="7">
    <location>
        <position position="72"/>
    </location>
</feature>
<dbReference type="PANTHER" id="PTHR46098">
    <property type="entry name" value="TRNA (CYTOSINE(38)-C(5))-METHYLTRANSFERASE"/>
    <property type="match status" value="1"/>
</dbReference>
<comment type="similarity">
    <text evidence="7 8">Belongs to the class I-like SAM-binding methyltransferase superfamily. C5-methyltransferase family.</text>
</comment>
<keyword evidence="6" id="KW-1258">Restriction-modification system evasion by virus</keyword>
<protein>
    <recommendedName>
        <fullName evidence="9">Cytosine-specific methyltransferase</fullName>
        <ecNumber evidence="9">2.1.1.37</ecNumber>
    </recommendedName>
</protein>
<evidence type="ECO:0000256" key="2">
    <source>
        <dbReference type="ARBA" id="ARBA00022632"/>
    </source>
</evidence>
<evidence type="ECO:0000256" key="6">
    <source>
        <dbReference type="ARBA" id="ARBA00033479"/>
    </source>
</evidence>
<organism evidence="10 11">
    <name type="scientific">Mycobacterium phage Estave1</name>
    <dbReference type="NCBI Taxonomy" id="1536603"/>
    <lineage>
        <taxon>Viruses</taxon>
        <taxon>Duplodnaviria</taxon>
        <taxon>Heunggongvirae</taxon>
        <taxon>Uroviricota</taxon>
        <taxon>Caudoviricetes</taxon>
        <taxon>Gracegardnervirinae</taxon>
        <taxon>Cheoctovirus</taxon>
        <taxon>Cheoctovirus estave1</taxon>
    </lineage>
</organism>
<dbReference type="NCBIfam" id="TIGR00675">
    <property type="entry name" value="dcm"/>
    <property type="match status" value="1"/>
</dbReference>
<dbReference type="GO" id="GO:0052170">
    <property type="term" value="P:symbiont-mediated suppression of host innate immune response"/>
    <property type="evidence" value="ECO:0007669"/>
    <property type="project" value="UniProtKB-KW"/>
</dbReference>
<dbReference type="Pfam" id="PF00145">
    <property type="entry name" value="DNA_methylase"/>
    <property type="match status" value="1"/>
</dbReference>
<dbReference type="OrthoDB" id="8328at10239"/>
<dbReference type="GeneID" id="23679016"/>
<evidence type="ECO:0000256" key="1">
    <source>
        <dbReference type="ARBA" id="ARBA00022603"/>
    </source>
</evidence>
<evidence type="ECO:0000256" key="8">
    <source>
        <dbReference type="RuleBase" id="RU000416"/>
    </source>
</evidence>
<keyword evidence="3 7" id="KW-0808">Transferase</keyword>
<dbReference type="PROSITE" id="PS00094">
    <property type="entry name" value="C5_MTASE_1"/>
    <property type="match status" value="1"/>
</dbReference>
<evidence type="ECO:0000313" key="11">
    <source>
        <dbReference type="Proteomes" id="UP000029345"/>
    </source>
</evidence>
<keyword evidence="2" id="KW-1090">Inhibition of host innate immune response by virus</keyword>
<evidence type="ECO:0000256" key="9">
    <source>
        <dbReference type="RuleBase" id="RU000417"/>
    </source>
</evidence>
<dbReference type="PRINTS" id="PR00105">
    <property type="entry name" value="C5METTRFRASE"/>
</dbReference>
<dbReference type="GO" id="GO:0099018">
    <property type="term" value="P:symbiont-mediated evasion of host restriction-modification system"/>
    <property type="evidence" value="ECO:0007669"/>
    <property type="project" value="UniProtKB-KW"/>
</dbReference>
<evidence type="ECO:0000256" key="4">
    <source>
        <dbReference type="ARBA" id="ARBA00022691"/>
    </source>
</evidence>
<gene>
    <name evidence="10" type="ORF">PBI_ESTAVE1_75</name>
</gene>
<dbReference type="Proteomes" id="UP000029345">
    <property type="component" value="Segment"/>
</dbReference>
<dbReference type="InterPro" id="IPR018117">
    <property type="entry name" value="C5_DNA_meth_AS"/>
</dbReference>
<keyword evidence="2" id="KW-0945">Host-virus interaction</keyword>